<comment type="caution">
    <text evidence="9">The sequence shown here is derived from an EMBL/GenBank/DDBJ whole genome shotgun (WGS) entry which is preliminary data.</text>
</comment>
<feature type="region of interest" description="Disordered" evidence="7">
    <location>
        <begin position="298"/>
        <end position="317"/>
    </location>
</feature>
<dbReference type="GO" id="GO:0046872">
    <property type="term" value="F:metal ion binding"/>
    <property type="evidence" value="ECO:0007669"/>
    <property type="project" value="UniProtKB-KW"/>
</dbReference>
<keyword evidence="2" id="KW-0479">Metal-binding</keyword>
<reference evidence="9" key="1">
    <citation type="submission" date="2021-04" db="EMBL/GenBank/DDBJ databases">
        <title>The genome sequence of Ideonella sp. 4Y11.</title>
        <authorList>
            <person name="Liu Y."/>
        </authorList>
    </citation>
    <scope>NUCLEOTIDE SEQUENCE</scope>
    <source>
        <strain evidence="9">4Y11</strain>
    </source>
</reference>
<dbReference type="CDD" id="cd07331">
    <property type="entry name" value="M48C_Oma1_like"/>
    <property type="match status" value="1"/>
</dbReference>
<keyword evidence="5 6" id="KW-0482">Metalloprotease</keyword>
<evidence type="ECO:0000256" key="2">
    <source>
        <dbReference type="ARBA" id="ARBA00022723"/>
    </source>
</evidence>
<dbReference type="RefSeq" id="WP_210802958.1">
    <property type="nucleotide sequence ID" value="NZ_JAGQDE010000013.1"/>
</dbReference>
<dbReference type="PANTHER" id="PTHR22726:SF1">
    <property type="entry name" value="METALLOENDOPEPTIDASE OMA1, MITOCHONDRIAL"/>
    <property type="match status" value="1"/>
</dbReference>
<protein>
    <submittedName>
        <fullName evidence="9">M48 family metallopeptidase</fullName>
    </submittedName>
</protein>
<dbReference type="GO" id="GO:0051603">
    <property type="term" value="P:proteolysis involved in protein catabolic process"/>
    <property type="evidence" value="ECO:0007669"/>
    <property type="project" value="TreeGrafter"/>
</dbReference>
<sequence length="317" mass="33918">MTARPAPLTLDADIALPPLAHREGCSCGLHRRRRVFGGLAGVAALSTPLGALAQQGVRDEVGKTSGFTKLVSAEQVEQAATEQYGQMKRQAAAKNALLPDNHPQVIRLRAIANRIIPFTNPWNKRAAQWRWEVNLIGSKDLNAFCMPGGKIAYYFGILQRLQLSDDEVAMIMGHEVAHALREHARERMGKTAATRVGAGLLSSLLGLGNLGDAALNIGGQLLTLKFSRQDESEADLVGLDLAARAGYDPRAGISLWQKMLKASEGAPPEFMSTHPAGPTRIKDIEGTLPKVMPLYTAAPKPGQRFAPPAAEGGAAAR</sequence>
<feature type="domain" description="Peptidase M48" evidence="8">
    <location>
        <begin position="127"/>
        <end position="286"/>
    </location>
</feature>
<keyword evidence="1 6" id="KW-0645">Protease</keyword>
<dbReference type="InterPro" id="IPR001915">
    <property type="entry name" value="Peptidase_M48"/>
</dbReference>
<gene>
    <name evidence="9" type="ORF">KAK06_15135</name>
</gene>
<keyword evidence="10" id="KW-1185">Reference proteome</keyword>
<comment type="cofactor">
    <cofactor evidence="6">
        <name>Zn(2+)</name>
        <dbReference type="ChEBI" id="CHEBI:29105"/>
    </cofactor>
    <text evidence="6">Binds 1 zinc ion per subunit.</text>
</comment>
<dbReference type="GO" id="GO:0016020">
    <property type="term" value="C:membrane"/>
    <property type="evidence" value="ECO:0007669"/>
    <property type="project" value="TreeGrafter"/>
</dbReference>
<evidence type="ECO:0000256" key="5">
    <source>
        <dbReference type="ARBA" id="ARBA00023049"/>
    </source>
</evidence>
<proteinExistence type="inferred from homology"/>
<accession>A0A940YKE5</accession>
<dbReference type="EMBL" id="JAGQDE010000013">
    <property type="protein sequence ID" value="MBQ0960287.1"/>
    <property type="molecule type" value="Genomic_DNA"/>
</dbReference>
<evidence type="ECO:0000313" key="10">
    <source>
        <dbReference type="Proteomes" id="UP000678374"/>
    </source>
</evidence>
<feature type="compositionally biased region" description="Low complexity" evidence="7">
    <location>
        <begin position="306"/>
        <end position="317"/>
    </location>
</feature>
<dbReference type="Pfam" id="PF01435">
    <property type="entry name" value="Peptidase_M48"/>
    <property type="match status" value="1"/>
</dbReference>
<keyword evidence="4 6" id="KW-0862">Zinc</keyword>
<evidence type="ECO:0000256" key="1">
    <source>
        <dbReference type="ARBA" id="ARBA00022670"/>
    </source>
</evidence>
<dbReference type="PANTHER" id="PTHR22726">
    <property type="entry name" value="METALLOENDOPEPTIDASE OMA1"/>
    <property type="match status" value="1"/>
</dbReference>
<organism evidence="9 10">
    <name type="scientific">Ideonella aquatica</name>
    <dbReference type="NCBI Taxonomy" id="2824119"/>
    <lineage>
        <taxon>Bacteria</taxon>
        <taxon>Pseudomonadati</taxon>
        <taxon>Pseudomonadota</taxon>
        <taxon>Betaproteobacteria</taxon>
        <taxon>Burkholderiales</taxon>
        <taxon>Sphaerotilaceae</taxon>
        <taxon>Ideonella</taxon>
    </lineage>
</organism>
<dbReference type="Proteomes" id="UP000678374">
    <property type="component" value="Unassembled WGS sequence"/>
</dbReference>
<dbReference type="Gene3D" id="3.30.2010.10">
    <property type="entry name" value="Metalloproteases ('zincins'), catalytic domain"/>
    <property type="match status" value="1"/>
</dbReference>
<keyword evidence="3 6" id="KW-0378">Hydrolase</keyword>
<dbReference type="InterPro" id="IPR051156">
    <property type="entry name" value="Mito/Outer_Membr_Metalloprot"/>
</dbReference>
<evidence type="ECO:0000256" key="7">
    <source>
        <dbReference type="SAM" id="MobiDB-lite"/>
    </source>
</evidence>
<name>A0A940YKE5_9BURK</name>
<evidence type="ECO:0000256" key="4">
    <source>
        <dbReference type="ARBA" id="ARBA00022833"/>
    </source>
</evidence>
<dbReference type="AlphaFoldDB" id="A0A940YKE5"/>
<evidence type="ECO:0000256" key="3">
    <source>
        <dbReference type="ARBA" id="ARBA00022801"/>
    </source>
</evidence>
<evidence type="ECO:0000259" key="8">
    <source>
        <dbReference type="Pfam" id="PF01435"/>
    </source>
</evidence>
<evidence type="ECO:0000313" key="9">
    <source>
        <dbReference type="EMBL" id="MBQ0960287.1"/>
    </source>
</evidence>
<evidence type="ECO:0000256" key="6">
    <source>
        <dbReference type="RuleBase" id="RU003983"/>
    </source>
</evidence>
<dbReference type="GO" id="GO:0004222">
    <property type="term" value="F:metalloendopeptidase activity"/>
    <property type="evidence" value="ECO:0007669"/>
    <property type="project" value="InterPro"/>
</dbReference>
<comment type="similarity">
    <text evidence="6">Belongs to the peptidase M48 family.</text>
</comment>